<reference evidence="1" key="1">
    <citation type="submission" date="2023-10" db="EMBL/GenBank/DDBJ databases">
        <authorList>
            <person name="Chen Y."/>
            <person name="Shah S."/>
            <person name="Dougan E. K."/>
            <person name="Thang M."/>
            <person name="Chan C."/>
        </authorList>
    </citation>
    <scope>NUCLEOTIDE SEQUENCE [LARGE SCALE GENOMIC DNA]</scope>
</reference>
<gene>
    <name evidence="1" type="ORF">PCOR1329_LOCUS49325</name>
</gene>
<evidence type="ECO:0000313" key="1">
    <source>
        <dbReference type="EMBL" id="CAK0860321.1"/>
    </source>
</evidence>
<evidence type="ECO:0000313" key="2">
    <source>
        <dbReference type="Proteomes" id="UP001189429"/>
    </source>
</evidence>
<dbReference type="EMBL" id="CAUYUJ010015966">
    <property type="protein sequence ID" value="CAK0860321.1"/>
    <property type="molecule type" value="Genomic_DNA"/>
</dbReference>
<protein>
    <submittedName>
        <fullName evidence="1">Uncharacterized protein</fullName>
    </submittedName>
</protein>
<sequence>MPNSFALPGVFDRGSIWEELRIMARFARCLLAAPRGSHTFAGDGDDSELERVLHAFETGSQTSPEDCDILRAFISCHNARRLTLADRASWPRAELQQMAARLSPLTELLPPPTPCEYVEDSIAWSCFGSHSRREAWLGHGYFFRQRTRDDEPLDNAAGSAMSDYDVLEDGFTRLRGASVLAADCAQLRLDYPALQGLNDAEIGSWLVEQCGYLSAGQLRRLQAGGDHHELLGLHQLPGDLEQLVDTDAPRRAALRLRSGGRAATFFVDGRYSISAEGLQAQMLDVKGVGTHSDALLSSPKTTGLLNLADALTEVCYQRLVQRIAELEGANWSTVRYYAILDTGLQYRSTNPATGWDGERCVLLVRQPQSRFLDDYDGFNFSGVAPADVLGTGTGKMMKEALQKYGVSAEFVPSALFQSDSAHFEGEWNLQVDAPCTHLMDFSDFYVLPNSPLPSAWRMSEGALVDALALERPFVSKHLLEMRGWWHLFGTSTLADTNAQLEKRRIQLSSSPRHRNAASMVTDDGIILPCKPKFCMCWFMELCDSEVVLWATAEAERICGSVLSGTSAASRVFSQIDMWLPLSGVP</sequence>
<proteinExistence type="predicted"/>
<keyword evidence="2" id="KW-1185">Reference proteome</keyword>
<dbReference type="Proteomes" id="UP001189429">
    <property type="component" value="Unassembled WGS sequence"/>
</dbReference>
<comment type="caution">
    <text evidence="1">The sequence shown here is derived from an EMBL/GenBank/DDBJ whole genome shotgun (WGS) entry which is preliminary data.</text>
</comment>
<accession>A0ABN9UKG7</accession>
<name>A0ABN9UKG7_9DINO</name>
<organism evidence="1 2">
    <name type="scientific">Prorocentrum cordatum</name>
    <dbReference type="NCBI Taxonomy" id="2364126"/>
    <lineage>
        <taxon>Eukaryota</taxon>
        <taxon>Sar</taxon>
        <taxon>Alveolata</taxon>
        <taxon>Dinophyceae</taxon>
        <taxon>Prorocentrales</taxon>
        <taxon>Prorocentraceae</taxon>
        <taxon>Prorocentrum</taxon>
    </lineage>
</organism>